<protein>
    <submittedName>
        <fullName evidence="1">Uncharacterized protein</fullName>
    </submittedName>
</protein>
<name>A0A6U5YPM0_GUITH</name>
<accession>A0A6U5YPM0</accession>
<reference evidence="1" key="1">
    <citation type="submission" date="2021-01" db="EMBL/GenBank/DDBJ databases">
        <authorList>
            <person name="Corre E."/>
            <person name="Pelletier E."/>
            <person name="Niang G."/>
            <person name="Scheremetjew M."/>
            <person name="Finn R."/>
            <person name="Kale V."/>
            <person name="Holt S."/>
            <person name="Cochrane G."/>
            <person name="Meng A."/>
            <person name="Brown T."/>
            <person name="Cohen L."/>
        </authorList>
    </citation>
    <scope>NUCLEOTIDE SEQUENCE</scope>
    <source>
        <strain evidence="1">CCMP 2712</strain>
    </source>
</reference>
<dbReference type="EMBL" id="HBKN01013703">
    <property type="protein sequence ID" value="CAE2288659.1"/>
    <property type="molecule type" value="Transcribed_RNA"/>
</dbReference>
<evidence type="ECO:0000313" key="2">
    <source>
        <dbReference type="EMBL" id="CAE2288673.1"/>
    </source>
</evidence>
<dbReference type="AlphaFoldDB" id="A0A6U5YPM0"/>
<proteinExistence type="predicted"/>
<evidence type="ECO:0000313" key="1">
    <source>
        <dbReference type="EMBL" id="CAE2288659.1"/>
    </source>
</evidence>
<organism evidence="1">
    <name type="scientific">Guillardia theta</name>
    <name type="common">Cryptophyte</name>
    <name type="synonym">Cryptomonas phi</name>
    <dbReference type="NCBI Taxonomy" id="55529"/>
    <lineage>
        <taxon>Eukaryota</taxon>
        <taxon>Cryptophyceae</taxon>
        <taxon>Pyrenomonadales</taxon>
        <taxon>Geminigeraceae</taxon>
        <taxon>Guillardia</taxon>
    </lineage>
</organism>
<dbReference type="EMBL" id="HBKN01013705">
    <property type="protein sequence ID" value="CAE2288673.1"/>
    <property type="molecule type" value="Transcribed_RNA"/>
</dbReference>
<gene>
    <name evidence="1" type="ORF">GTHE00462_LOCUS10678</name>
    <name evidence="2" type="ORF">GTHE00462_LOCUS10680</name>
</gene>
<sequence>MKHCYRNTNPHPRHLLTWRIVTEHRNLLTVQHLRSLKGSSRGPGTSQDSTASFCDMNNQNILRIIFTSCLLMKESSRVSNESAVLCCSIDVSDLLTLIGIES</sequence>